<proteinExistence type="predicted"/>
<dbReference type="AlphaFoldDB" id="A0A448ZEK6"/>
<reference evidence="2 3" key="1">
    <citation type="submission" date="2019-01" db="EMBL/GenBank/DDBJ databases">
        <authorList>
            <person name="Ferrante I. M."/>
        </authorList>
    </citation>
    <scope>NUCLEOTIDE SEQUENCE [LARGE SCALE GENOMIC DNA]</scope>
    <source>
        <strain evidence="2 3">B856</strain>
    </source>
</reference>
<dbReference type="CDD" id="cd18316">
    <property type="entry name" value="BTB_POZ_KCTD-like"/>
    <property type="match status" value="1"/>
</dbReference>
<dbReference type="SMART" id="SM00225">
    <property type="entry name" value="BTB"/>
    <property type="match status" value="1"/>
</dbReference>
<dbReference type="InterPro" id="IPR011333">
    <property type="entry name" value="SKP1/BTB/POZ_sf"/>
</dbReference>
<dbReference type="Pfam" id="PF02214">
    <property type="entry name" value="BTB_2"/>
    <property type="match status" value="1"/>
</dbReference>
<dbReference type="EMBL" id="CAACVS010000284">
    <property type="protein sequence ID" value="VEU40494.1"/>
    <property type="molecule type" value="Genomic_DNA"/>
</dbReference>
<dbReference type="GO" id="GO:0051260">
    <property type="term" value="P:protein homooligomerization"/>
    <property type="evidence" value="ECO:0007669"/>
    <property type="project" value="InterPro"/>
</dbReference>
<dbReference type="PANTHER" id="PTHR14499">
    <property type="entry name" value="POTASSIUM CHANNEL TETRAMERIZATION DOMAIN-CONTAINING"/>
    <property type="match status" value="1"/>
</dbReference>
<keyword evidence="3" id="KW-1185">Reference proteome</keyword>
<evidence type="ECO:0000313" key="3">
    <source>
        <dbReference type="Proteomes" id="UP000291116"/>
    </source>
</evidence>
<accession>A0A448ZEK6</accession>
<protein>
    <recommendedName>
        <fullName evidence="1">BTB domain-containing protein</fullName>
    </recommendedName>
</protein>
<evidence type="ECO:0000313" key="2">
    <source>
        <dbReference type="EMBL" id="VEU40494.1"/>
    </source>
</evidence>
<dbReference type="OrthoDB" id="45549at2759"/>
<feature type="domain" description="BTB" evidence="1">
    <location>
        <begin position="17"/>
        <end position="122"/>
    </location>
</feature>
<organism evidence="2 3">
    <name type="scientific">Pseudo-nitzschia multistriata</name>
    <dbReference type="NCBI Taxonomy" id="183589"/>
    <lineage>
        <taxon>Eukaryota</taxon>
        <taxon>Sar</taxon>
        <taxon>Stramenopiles</taxon>
        <taxon>Ochrophyta</taxon>
        <taxon>Bacillariophyta</taxon>
        <taxon>Bacillariophyceae</taxon>
        <taxon>Bacillariophycidae</taxon>
        <taxon>Bacillariales</taxon>
        <taxon>Bacillariaceae</taxon>
        <taxon>Pseudo-nitzschia</taxon>
    </lineage>
</organism>
<evidence type="ECO:0000259" key="1">
    <source>
        <dbReference type="SMART" id="SM00225"/>
    </source>
</evidence>
<dbReference type="SUPFAM" id="SSF54695">
    <property type="entry name" value="POZ domain"/>
    <property type="match status" value="1"/>
</dbReference>
<dbReference type="Proteomes" id="UP000291116">
    <property type="component" value="Unassembled WGS sequence"/>
</dbReference>
<sequence length="239" mass="27188">MTTSRKSYSANKGTNSTTVQFDVGGRVYRVSRSLLELFPDTMLSRMVSKTWAHDDDDGRKEEIPIFIERNSERFQYVLDYMRDGQVVSLPVTVSKKGFLKDLEYYGFENVDASSVSLCPSLSTYLDMGEKFEKLEAKSCERKDEEHRAATLAHYSFLRVLYSGDLTFEIYRGSATFAKHEHKRYEDPTVIDKLIKIARHISIDNVDEALNQYGMECASLTMNSAPSDPLTIKLGIIDGN</sequence>
<dbReference type="InterPro" id="IPR003131">
    <property type="entry name" value="T1-type_BTB"/>
</dbReference>
<dbReference type="PANTHER" id="PTHR14499:SF136">
    <property type="entry name" value="GH08630P"/>
    <property type="match status" value="1"/>
</dbReference>
<gene>
    <name evidence="2" type="ORF">PSNMU_V1.4_AUG-EV-PASAV3_0073820</name>
</gene>
<dbReference type="InterPro" id="IPR000210">
    <property type="entry name" value="BTB/POZ_dom"/>
</dbReference>
<dbReference type="Gene3D" id="3.30.710.10">
    <property type="entry name" value="Potassium Channel Kv1.1, Chain A"/>
    <property type="match status" value="1"/>
</dbReference>
<name>A0A448ZEK6_9STRA</name>